<evidence type="ECO:0000256" key="3">
    <source>
        <dbReference type="ARBA" id="ARBA00022989"/>
    </source>
</evidence>
<feature type="transmembrane region" description="Helical" evidence="5">
    <location>
        <begin position="65"/>
        <end position="82"/>
    </location>
</feature>
<reference evidence="6" key="1">
    <citation type="submission" date="2020-10" db="EMBL/GenBank/DDBJ databases">
        <authorList>
            <person name="Gilroy R."/>
        </authorList>
    </citation>
    <scope>NUCLEOTIDE SEQUENCE</scope>
    <source>
        <strain evidence="6">14700</strain>
    </source>
</reference>
<protein>
    <submittedName>
        <fullName evidence="6">LrgB family protein</fullName>
    </submittedName>
</protein>
<gene>
    <name evidence="6" type="ORF">IAA72_00635</name>
</gene>
<evidence type="ECO:0000256" key="2">
    <source>
        <dbReference type="ARBA" id="ARBA00022692"/>
    </source>
</evidence>
<feature type="transmembrane region" description="Helical" evidence="5">
    <location>
        <begin position="206"/>
        <end position="226"/>
    </location>
</feature>
<keyword evidence="4 5" id="KW-0472">Membrane</keyword>
<evidence type="ECO:0000313" key="7">
    <source>
        <dbReference type="Proteomes" id="UP000810292"/>
    </source>
</evidence>
<comment type="subcellular location">
    <subcellularLocation>
        <location evidence="1">Membrane</location>
        <topology evidence="1">Multi-pass membrane protein</topology>
    </subcellularLocation>
</comment>
<name>A0A9D9NCP5_9SPIO</name>
<dbReference type="EMBL" id="JADIMF010000010">
    <property type="protein sequence ID" value="MBO8468275.1"/>
    <property type="molecule type" value="Genomic_DNA"/>
</dbReference>
<organism evidence="6 7">
    <name type="scientific">Candidatus Ornithospirochaeta stercoravium</name>
    <dbReference type="NCBI Taxonomy" id="2840897"/>
    <lineage>
        <taxon>Bacteria</taxon>
        <taxon>Pseudomonadati</taxon>
        <taxon>Spirochaetota</taxon>
        <taxon>Spirochaetia</taxon>
        <taxon>Spirochaetales</taxon>
        <taxon>Spirochaetaceae</taxon>
        <taxon>Spirochaetaceae incertae sedis</taxon>
        <taxon>Candidatus Ornithospirochaeta</taxon>
    </lineage>
</organism>
<evidence type="ECO:0000256" key="1">
    <source>
        <dbReference type="ARBA" id="ARBA00004141"/>
    </source>
</evidence>
<keyword evidence="2 5" id="KW-0812">Transmembrane</keyword>
<comment type="caution">
    <text evidence="6">The sequence shown here is derived from an EMBL/GenBank/DDBJ whole genome shotgun (WGS) entry which is preliminary data.</text>
</comment>
<feature type="transmembrane region" description="Helical" evidence="5">
    <location>
        <begin position="149"/>
        <end position="170"/>
    </location>
</feature>
<sequence>MPEEVFASPFFGITLSIAAYSLGVWINRKTKLAILNPLLISYLIIIPLLLITGIPLEWYENGGDIINMFLSPATAVLAITIYRQREILRNHILSVTAGSIAGSAVSIGIVYLLSEILSLPDEIRASLLPKSITTPMAIAVSESIGGIEAITVMAVIFTGILGNIIGPYLIKLFRIKDEIAQGMAFGSASHAVGTSKAIEIGEVQGALSSIALVMSGIITVIITLVLF</sequence>
<dbReference type="PANTHER" id="PTHR30249">
    <property type="entry name" value="PUTATIVE SEROTONIN TRANSPORTER"/>
    <property type="match status" value="1"/>
</dbReference>
<feature type="transmembrane region" description="Helical" evidence="5">
    <location>
        <begin position="94"/>
        <end position="114"/>
    </location>
</feature>
<evidence type="ECO:0000256" key="4">
    <source>
        <dbReference type="ARBA" id="ARBA00023136"/>
    </source>
</evidence>
<evidence type="ECO:0000256" key="5">
    <source>
        <dbReference type="SAM" id="Phobius"/>
    </source>
</evidence>
<proteinExistence type="predicted"/>
<dbReference type="GO" id="GO:0016020">
    <property type="term" value="C:membrane"/>
    <property type="evidence" value="ECO:0007669"/>
    <property type="project" value="UniProtKB-SubCell"/>
</dbReference>
<feature type="transmembrane region" description="Helical" evidence="5">
    <location>
        <begin position="6"/>
        <end position="26"/>
    </location>
</feature>
<feature type="transmembrane region" description="Helical" evidence="5">
    <location>
        <begin position="38"/>
        <end position="59"/>
    </location>
</feature>
<reference evidence="6" key="2">
    <citation type="journal article" date="2021" name="PeerJ">
        <title>Extensive microbial diversity within the chicken gut microbiome revealed by metagenomics and culture.</title>
        <authorList>
            <person name="Gilroy R."/>
            <person name="Ravi A."/>
            <person name="Getino M."/>
            <person name="Pursley I."/>
            <person name="Horton D.L."/>
            <person name="Alikhan N.F."/>
            <person name="Baker D."/>
            <person name="Gharbi K."/>
            <person name="Hall N."/>
            <person name="Watson M."/>
            <person name="Adriaenssens E.M."/>
            <person name="Foster-Nyarko E."/>
            <person name="Jarju S."/>
            <person name="Secka A."/>
            <person name="Antonio M."/>
            <person name="Oren A."/>
            <person name="Chaudhuri R.R."/>
            <person name="La Ragione R."/>
            <person name="Hildebrand F."/>
            <person name="Pallen M.J."/>
        </authorList>
    </citation>
    <scope>NUCLEOTIDE SEQUENCE</scope>
    <source>
        <strain evidence="6">14700</strain>
    </source>
</reference>
<dbReference type="Pfam" id="PF04172">
    <property type="entry name" value="LrgB"/>
    <property type="match status" value="1"/>
</dbReference>
<dbReference type="Proteomes" id="UP000810292">
    <property type="component" value="Unassembled WGS sequence"/>
</dbReference>
<dbReference type="AlphaFoldDB" id="A0A9D9NCP5"/>
<evidence type="ECO:0000313" key="6">
    <source>
        <dbReference type="EMBL" id="MBO8468275.1"/>
    </source>
</evidence>
<dbReference type="PANTHER" id="PTHR30249:SF0">
    <property type="entry name" value="PLASTIDAL GLYCOLATE_GLYCERATE TRANSLOCATOR 1, CHLOROPLASTIC"/>
    <property type="match status" value="1"/>
</dbReference>
<dbReference type="InterPro" id="IPR007300">
    <property type="entry name" value="CidB/LrgB"/>
</dbReference>
<accession>A0A9D9NCP5</accession>
<keyword evidence="3 5" id="KW-1133">Transmembrane helix</keyword>